<protein>
    <submittedName>
        <fullName evidence="1">Uncharacterized protein</fullName>
    </submittedName>
</protein>
<dbReference type="AlphaFoldDB" id="A0A7S7RNE5"/>
<accession>A0A7S7RNE5</accession>
<evidence type="ECO:0000313" key="2">
    <source>
        <dbReference type="Proteomes" id="UP000593994"/>
    </source>
</evidence>
<dbReference type="Proteomes" id="UP000593994">
    <property type="component" value="Chromosome"/>
</dbReference>
<name>A0A7S7RNE5_9BACT</name>
<gene>
    <name evidence="1" type="ORF">HUE88_01785</name>
</gene>
<reference evidence="1 2" key="1">
    <citation type="submission" date="2020-05" db="EMBL/GenBank/DDBJ databases">
        <title>Sulfurimonas marisnigri, sp. nov., and Sulfurimonas baltica, sp. nov., manganese oxide reducing chemolithoautotrophs of the class Epsilonproteobacteria isolated from the pelagic redoxclines of the Black and Baltic Seas and emended description of the genus Sulfurimonas.</title>
        <authorList>
            <person name="Henkel J.V."/>
            <person name="Laudan C."/>
            <person name="Werner J."/>
            <person name="Neu T."/>
            <person name="Plewe S."/>
            <person name="Sproer C."/>
            <person name="Bunk B."/>
            <person name="Schulz-Vogt H.N."/>
        </authorList>
    </citation>
    <scope>NUCLEOTIDE SEQUENCE [LARGE SCALE GENOMIC DNA]</scope>
    <source>
        <strain evidence="1 2">GD2</strain>
    </source>
</reference>
<organism evidence="1 2">
    <name type="scientific">Candidatus Sulfurimonas baltica</name>
    <dbReference type="NCBI Taxonomy" id="2740404"/>
    <lineage>
        <taxon>Bacteria</taxon>
        <taxon>Pseudomonadati</taxon>
        <taxon>Campylobacterota</taxon>
        <taxon>Epsilonproteobacteria</taxon>
        <taxon>Campylobacterales</taxon>
        <taxon>Sulfurimonadaceae</taxon>
        <taxon>Sulfurimonas</taxon>
    </lineage>
</organism>
<dbReference type="KEGG" id="sbal:HUE88_01785"/>
<evidence type="ECO:0000313" key="1">
    <source>
        <dbReference type="EMBL" id="QOY52454.1"/>
    </source>
</evidence>
<dbReference type="EMBL" id="CP054492">
    <property type="protein sequence ID" value="QOY52454.1"/>
    <property type="molecule type" value="Genomic_DNA"/>
</dbReference>
<dbReference type="RefSeq" id="WP_194370517.1">
    <property type="nucleotide sequence ID" value="NZ_CP054492.1"/>
</dbReference>
<keyword evidence="2" id="KW-1185">Reference proteome</keyword>
<proteinExistence type="predicted"/>
<sequence length="330" mass="38233">MIRKLVDAFYTKIFINILVEKVATVVYIEVCSQDSIVENIQMRFETNSINSKMYEFIKTYIKSSPYYYISILDKSLNQGAVPTCSADEMSRYIDINFSKSVCVSNLWAAYTSEDEINLIEREYKSIGLDFIFSPFVVLSKFFKDKIENNFAMFLLIEDSNISLTIFDNSKLLYAKYIKINLGDDNEDILIDSSLDDDDLLLDEDDIDLDNIDSEDLDDFGDIEDLDSSEDIDEFAEALDMKEIVHESYEAEEDGFNEDYKRFSLIHDCVNSFYKDNTYNSDFIENIFIADAAGVSKDLKKYLEEEMFLSVVIRKIDLCVEVCEMAKMELQ</sequence>